<feature type="domain" description="N-acetyltransferase" evidence="1">
    <location>
        <begin position="12"/>
        <end position="170"/>
    </location>
</feature>
<dbReference type="InterPro" id="IPR000182">
    <property type="entry name" value="GNAT_dom"/>
</dbReference>
<dbReference type="PROSITE" id="PS51186">
    <property type="entry name" value="GNAT"/>
    <property type="match status" value="1"/>
</dbReference>
<dbReference type="RefSeq" id="WP_109825687.1">
    <property type="nucleotide sequence ID" value="NZ_CP029494.1"/>
</dbReference>
<evidence type="ECO:0000313" key="3">
    <source>
        <dbReference type="Proteomes" id="UP000245368"/>
    </source>
</evidence>
<dbReference type="GO" id="GO:0016747">
    <property type="term" value="F:acyltransferase activity, transferring groups other than amino-acyl groups"/>
    <property type="evidence" value="ECO:0007669"/>
    <property type="project" value="InterPro"/>
</dbReference>
<organism evidence="2 3">
    <name type="scientific">Deinococcus irradiatisoli</name>
    <dbReference type="NCBI Taxonomy" id="2202254"/>
    <lineage>
        <taxon>Bacteria</taxon>
        <taxon>Thermotogati</taxon>
        <taxon>Deinococcota</taxon>
        <taxon>Deinococci</taxon>
        <taxon>Deinococcales</taxon>
        <taxon>Deinococcaceae</taxon>
        <taxon>Deinococcus</taxon>
    </lineage>
</organism>
<dbReference type="PANTHER" id="PTHR43610">
    <property type="entry name" value="BLL6696 PROTEIN"/>
    <property type="match status" value="1"/>
</dbReference>
<dbReference type="AlphaFoldDB" id="A0A2Z3JBX1"/>
<dbReference type="OrthoDB" id="9795199at2"/>
<gene>
    <name evidence="2" type="ORF">DKM44_04185</name>
</gene>
<dbReference type="Proteomes" id="UP000245368">
    <property type="component" value="Chromosome"/>
</dbReference>
<name>A0A2Z3JBX1_9DEIO</name>
<sequence length="182" mass="20529">MRHDLTLSDGFYALRPLREDDIAPLQRLAADHPAEYAQMGTLPTTLDYYTGALEAADQQAFVCWAGPDLAGCTRYMEMRPSHRRLEIGSTWLAPRFMRTAANRAYKRLLLTHAFEELGLQRVEIKTDIVNVRSQTAILGLGAVKEGVLRKHMLRPDGSSRDTVMFSITDDEWPAVKARLGPR</sequence>
<dbReference type="Pfam" id="PF13302">
    <property type="entry name" value="Acetyltransf_3"/>
    <property type="match status" value="1"/>
</dbReference>
<reference evidence="2 3" key="1">
    <citation type="submission" date="2018-05" db="EMBL/GenBank/DDBJ databases">
        <title>Complete Genome Sequence of Deinococcus sp. strain 17bor-2.</title>
        <authorList>
            <person name="Srinivasan S."/>
        </authorList>
    </citation>
    <scope>NUCLEOTIDE SEQUENCE [LARGE SCALE GENOMIC DNA]</scope>
    <source>
        <strain evidence="2 3">17bor-2</strain>
    </source>
</reference>
<keyword evidence="3" id="KW-1185">Reference proteome</keyword>
<evidence type="ECO:0000313" key="2">
    <source>
        <dbReference type="EMBL" id="AWN22532.1"/>
    </source>
</evidence>
<proteinExistence type="predicted"/>
<evidence type="ECO:0000259" key="1">
    <source>
        <dbReference type="PROSITE" id="PS51186"/>
    </source>
</evidence>
<dbReference type="InterPro" id="IPR016181">
    <property type="entry name" value="Acyl_CoA_acyltransferase"/>
</dbReference>
<dbReference type="PANTHER" id="PTHR43610:SF1">
    <property type="entry name" value="N-ACETYLTRANSFERASE DOMAIN-CONTAINING PROTEIN"/>
    <property type="match status" value="1"/>
</dbReference>
<dbReference type="SUPFAM" id="SSF55729">
    <property type="entry name" value="Acyl-CoA N-acyltransferases (Nat)"/>
    <property type="match status" value="1"/>
</dbReference>
<dbReference type="Gene3D" id="3.40.630.30">
    <property type="match status" value="1"/>
</dbReference>
<accession>A0A2Z3JBX1</accession>
<dbReference type="KEGG" id="dez:DKM44_04185"/>
<keyword evidence="2" id="KW-0808">Transferase</keyword>
<protein>
    <submittedName>
        <fullName evidence="2">N-acetyltransferase</fullName>
    </submittedName>
</protein>
<dbReference type="EMBL" id="CP029494">
    <property type="protein sequence ID" value="AWN22532.1"/>
    <property type="molecule type" value="Genomic_DNA"/>
</dbReference>